<dbReference type="PANTHER" id="PTHR47018">
    <property type="entry name" value="CXC DOMAIN-CONTAINING PROTEIN-RELATED"/>
    <property type="match status" value="1"/>
</dbReference>
<sequence>MILNGPTIQEQSGHSSASTPISQLMFNSYACCRQSISIESITHGHNRETSLPVYLGMLMHTKTRKRDLVDTLFHLGLSVSYDKISFSVLTKFISFMTSITERQCGTNKYDKQTLKRMLRGTACGRHHTVTVDVQVPSDTLPTCSQWHYSHMWHCPLYEALLIYQFFRVSTHLTCLVTLSIHVPLPGGTVPSPSPHCPGLIHLALLGTPSHPFPSQAVQAAAPHTHITEALLLRESPTS</sequence>
<accession>A0A5B7EEG5</accession>
<dbReference type="Proteomes" id="UP000324222">
    <property type="component" value="Unassembled WGS sequence"/>
</dbReference>
<evidence type="ECO:0000313" key="1">
    <source>
        <dbReference type="EMBL" id="MPC31423.1"/>
    </source>
</evidence>
<name>A0A5B7EEG5_PORTR</name>
<keyword evidence="2" id="KW-1185">Reference proteome</keyword>
<gene>
    <name evidence="1" type="ORF">E2C01_024713</name>
</gene>
<evidence type="ECO:0000313" key="2">
    <source>
        <dbReference type="Proteomes" id="UP000324222"/>
    </source>
</evidence>
<dbReference type="EMBL" id="VSRR010002432">
    <property type="protein sequence ID" value="MPC31423.1"/>
    <property type="molecule type" value="Genomic_DNA"/>
</dbReference>
<reference evidence="1 2" key="1">
    <citation type="submission" date="2019-05" db="EMBL/GenBank/DDBJ databases">
        <title>Another draft genome of Portunus trituberculatus and its Hox gene families provides insights of decapod evolution.</title>
        <authorList>
            <person name="Jeong J.-H."/>
            <person name="Song I."/>
            <person name="Kim S."/>
            <person name="Choi T."/>
            <person name="Kim D."/>
            <person name="Ryu S."/>
            <person name="Kim W."/>
        </authorList>
    </citation>
    <scope>NUCLEOTIDE SEQUENCE [LARGE SCALE GENOMIC DNA]</scope>
    <source>
        <tissue evidence="1">Muscle</tissue>
    </source>
</reference>
<dbReference type="AlphaFoldDB" id="A0A5B7EEG5"/>
<proteinExistence type="predicted"/>
<organism evidence="1 2">
    <name type="scientific">Portunus trituberculatus</name>
    <name type="common">Swimming crab</name>
    <name type="synonym">Neptunus trituberculatus</name>
    <dbReference type="NCBI Taxonomy" id="210409"/>
    <lineage>
        <taxon>Eukaryota</taxon>
        <taxon>Metazoa</taxon>
        <taxon>Ecdysozoa</taxon>
        <taxon>Arthropoda</taxon>
        <taxon>Crustacea</taxon>
        <taxon>Multicrustacea</taxon>
        <taxon>Malacostraca</taxon>
        <taxon>Eumalacostraca</taxon>
        <taxon>Eucarida</taxon>
        <taxon>Decapoda</taxon>
        <taxon>Pleocyemata</taxon>
        <taxon>Brachyura</taxon>
        <taxon>Eubrachyura</taxon>
        <taxon>Portunoidea</taxon>
        <taxon>Portunidae</taxon>
        <taxon>Portuninae</taxon>
        <taxon>Portunus</taxon>
    </lineage>
</organism>
<protein>
    <submittedName>
        <fullName evidence="1">Uncharacterized protein</fullName>
    </submittedName>
</protein>
<comment type="caution">
    <text evidence="1">The sequence shown here is derived from an EMBL/GenBank/DDBJ whole genome shotgun (WGS) entry which is preliminary data.</text>
</comment>